<dbReference type="PANTHER" id="PTHR42648">
    <property type="entry name" value="TRANSPOSASE, PUTATIVE-RELATED"/>
    <property type="match status" value="1"/>
</dbReference>
<gene>
    <name evidence="9" type="ORF">KK1_000586</name>
</gene>
<dbReference type="InterPro" id="IPR001878">
    <property type="entry name" value="Znf_CCHC"/>
</dbReference>
<feature type="domain" description="Integrase catalytic" evidence="8">
    <location>
        <begin position="247"/>
        <end position="428"/>
    </location>
</feature>
<dbReference type="InterPro" id="IPR013103">
    <property type="entry name" value="RVT_2"/>
</dbReference>
<dbReference type="GO" id="GO:0004190">
    <property type="term" value="F:aspartic-type endopeptidase activity"/>
    <property type="evidence" value="ECO:0007669"/>
    <property type="project" value="UniProtKB-KW"/>
</dbReference>
<dbReference type="PROSITE" id="PS50158">
    <property type="entry name" value="ZF_CCHC"/>
    <property type="match status" value="1"/>
</dbReference>
<dbReference type="InterPro" id="IPR036397">
    <property type="entry name" value="RNaseH_sf"/>
</dbReference>
<evidence type="ECO:0000256" key="2">
    <source>
        <dbReference type="ARBA" id="ARBA00022723"/>
    </source>
</evidence>
<protein>
    <submittedName>
        <fullName evidence="9">Retrovirus-related Pol polyprotein from transposon TNT 1-94</fullName>
    </submittedName>
</protein>
<dbReference type="Gene3D" id="3.30.70.270">
    <property type="match status" value="1"/>
</dbReference>
<dbReference type="Pfam" id="PF13976">
    <property type="entry name" value="gag_pre-integrs"/>
    <property type="match status" value="1"/>
</dbReference>
<dbReference type="PANTHER" id="PTHR42648:SF18">
    <property type="entry name" value="RETROTRANSPOSON, UNCLASSIFIED-LIKE PROTEIN"/>
    <property type="match status" value="1"/>
</dbReference>
<organism evidence="9 10">
    <name type="scientific">Cajanus cajan</name>
    <name type="common">Pigeon pea</name>
    <name type="synonym">Cajanus indicus</name>
    <dbReference type="NCBI Taxonomy" id="3821"/>
    <lineage>
        <taxon>Eukaryota</taxon>
        <taxon>Viridiplantae</taxon>
        <taxon>Streptophyta</taxon>
        <taxon>Embryophyta</taxon>
        <taxon>Tracheophyta</taxon>
        <taxon>Spermatophyta</taxon>
        <taxon>Magnoliopsida</taxon>
        <taxon>eudicotyledons</taxon>
        <taxon>Gunneridae</taxon>
        <taxon>Pentapetalae</taxon>
        <taxon>rosids</taxon>
        <taxon>fabids</taxon>
        <taxon>Fabales</taxon>
        <taxon>Fabaceae</taxon>
        <taxon>Papilionoideae</taxon>
        <taxon>50 kb inversion clade</taxon>
        <taxon>NPAAA clade</taxon>
        <taxon>indigoferoid/millettioid clade</taxon>
        <taxon>Phaseoleae</taxon>
        <taxon>Cajanus</taxon>
    </lineage>
</organism>
<dbReference type="Pfam" id="PF07727">
    <property type="entry name" value="RVT_2"/>
    <property type="match status" value="1"/>
</dbReference>
<dbReference type="InterPro" id="IPR012337">
    <property type="entry name" value="RNaseH-like_sf"/>
</dbReference>
<dbReference type="InterPro" id="IPR043502">
    <property type="entry name" value="DNA/RNA_pol_sf"/>
</dbReference>
<dbReference type="InterPro" id="IPR054722">
    <property type="entry name" value="PolX-like_BBD"/>
</dbReference>
<feature type="non-terminal residue" evidence="9">
    <location>
        <position position="1"/>
    </location>
</feature>
<dbReference type="SUPFAM" id="SSF56672">
    <property type="entry name" value="DNA/RNA polymerases"/>
    <property type="match status" value="1"/>
</dbReference>
<evidence type="ECO:0000256" key="4">
    <source>
        <dbReference type="ARBA" id="ARBA00022801"/>
    </source>
</evidence>
<sequence>SKHKAAPQKGKGRNSDIKKVKCYNCNKMGHIAKYCRHYNPRRDPAQMAHAEDNDSQQVLFMATILQVEGLEDNSWYLDTGCSTHMKGRKDWFASLDESIKSNVKFADARVLTAEGVGKITVKKKNGDQVLITNVLFVPGMKSNLLSLGQLLEKGYTSRLENKMLRVYDKQNHLILKSPLTKNRTFKVEIDVVGQECLAVAVKKEEWLWHYRLGHLNFRDLQNLKSKDMVRGLPHISPPNEVCSDFMESKQPRNSFQQQISSKTKERLQVVYSDVCGPIQIESLGGNRYFISFIDDFSRKLWVYLIKRKSEVLEVFQKFKAMVERSSGQLIKVLRTDGGGEYTSREFERFCEKEGIEHQVTPPYTPQHTGTAERKNRTIMNMVRSMLKAKQLPKYLWGEAASTAAYILNRCPSKRLEGVTPEEVWSNNKPDVSHLRVFGSIGYKHVPEQLRRKLDDKGEKMILLGYHPTGGYKLFNPISKQIVVSRDVMFDESKGWDSESNKDEQYSQVIIESMDAETNEDQNEESGGACTSNALRRSQRDTRIPGRLKGFEMISDADVNEDGDLVHFALFSETEPVTFEEAILNSKWVDAMKDELRSIEKNQVWELVTLPKAKRPISLRWVFKTKTDPTGKVVKHKARLVVSGFLQKPDIDYKEVFAPVARIETIRTVVAIANSKGWVMYQLDVKSAFLNGPLDEEVYVSQPPGFEIREQEAKVYKLKRALYGLKQAPRAWNRRIDAYMLQLGFIKCTCEFGVYVRQKQHLVIVCLYVDDLLITGNHIGDVEVIKRELMHEFEMTDLGKLSYFLGFEFVKVKEGLVMHQKRYAMEVLKRFNMLNCNPASTPSETGLILEKEGTKEPVDGTVYKKIVGSLRYLCHTRPDIEFSVGVVSRFMQNPRAPHLLAAKRILRYVKGTMSSGILFPQNNTTTDEIEVAGFTDADWGADKDDRKSTAGFVFFVEGGPISWSSKKESMVSLSTCEAEYIVAAMCACQAAWLDQLLIELKQKRDEGVLLFIDNKSAISLSKNPVTHGRSKHIETKFHYLRDKVNEGKLELVYCNTQDQVTDVFTKATKGERFRVLRDKLKVRDVEKI</sequence>
<dbReference type="InterPro" id="IPR057670">
    <property type="entry name" value="SH3_retrovirus"/>
</dbReference>
<accession>A0A151SHZ9</accession>
<dbReference type="InterPro" id="IPR039537">
    <property type="entry name" value="Retrotran_Ty1/copia-like"/>
</dbReference>
<dbReference type="CDD" id="cd09272">
    <property type="entry name" value="RNase_HI_RT_Ty1"/>
    <property type="match status" value="1"/>
</dbReference>
<feature type="domain" description="CCHC-type" evidence="7">
    <location>
        <begin position="21"/>
        <end position="36"/>
    </location>
</feature>
<evidence type="ECO:0000256" key="3">
    <source>
        <dbReference type="ARBA" id="ARBA00022750"/>
    </source>
</evidence>
<dbReference type="Proteomes" id="UP000075243">
    <property type="component" value="Chromosome 11"/>
</dbReference>
<keyword evidence="4" id="KW-0378">Hydrolase</keyword>
<evidence type="ECO:0000259" key="7">
    <source>
        <dbReference type="PROSITE" id="PS50158"/>
    </source>
</evidence>
<dbReference type="Gene3D" id="4.10.60.10">
    <property type="entry name" value="Zinc finger, CCHC-type"/>
    <property type="match status" value="1"/>
</dbReference>
<dbReference type="InterPro" id="IPR043128">
    <property type="entry name" value="Rev_trsase/Diguanyl_cyclase"/>
</dbReference>
<dbReference type="GO" id="GO:0003676">
    <property type="term" value="F:nucleic acid binding"/>
    <property type="evidence" value="ECO:0007669"/>
    <property type="project" value="InterPro"/>
</dbReference>
<dbReference type="EMBL" id="CM003613">
    <property type="protein sequence ID" value="KYP54398.1"/>
    <property type="molecule type" value="Genomic_DNA"/>
</dbReference>
<dbReference type="GO" id="GO:0015074">
    <property type="term" value="P:DNA integration"/>
    <property type="evidence" value="ECO:0007669"/>
    <property type="project" value="InterPro"/>
</dbReference>
<dbReference type="Pfam" id="PF00665">
    <property type="entry name" value="rve"/>
    <property type="match status" value="1"/>
</dbReference>
<dbReference type="SUPFAM" id="SSF57756">
    <property type="entry name" value="Retrovirus zinc finger-like domains"/>
    <property type="match status" value="1"/>
</dbReference>
<keyword evidence="5" id="KW-0863">Zinc-finger</keyword>
<dbReference type="SMART" id="SM00343">
    <property type="entry name" value="ZnF_C2HC"/>
    <property type="match status" value="1"/>
</dbReference>
<feature type="region of interest" description="Disordered" evidence="6">
    <location>
        <begin position="516"/>
        <end position="537"/>
    </location>
</feature>
<dbReference type="Gramene" id="C.cajan_00567.t">
    <property type="protein sequence ID" value="C.cajan_00567.t.cds1"/>
    <property type="gene ID" value="C.cajan_00567"/>
</dbReference>
<dbReference type="InterPro" id="IPR025724">
    <property type="entry name" value="GAG-pre-integrase_dom"/>
</dbReference>
<keyword evidence="10" id="KW-1185">Reference proteome</keyword>
<dbReference type="Pfam" id="PF00098">
    <property type="entry name" value="zf-CCHC"/>
    <property type="match status" value="1"/>
</dbReference>
<evidence type="ECO:0000313" key="9">
    <source>
        <dbReference type="EMBL" id="KYP54398.1"/>
    </source>
</evidence>
<dbReference type="AlphaFoldDB" id="A0A151SHZ9"/>
<dbReference type="Gene3D" id="3.10.10.10">
    <property type="entry name" value="HIV Type 1 Reverse Transcriptase, subunit A, domain 1"/>
    <property type="match status" value="1"/>
</dbReference>
<dbReference type="Pfam" id="PF25597">
    <property type="entry name" value="SH3_retrovirus"/>
    <property type="match status" value="1"/>
</dbReference>
<dbReference type="Gene3D" id="3.30.420.10">
    <property type="entry name" value="Ribonuclease H-like superfamily/Ribonuclease H"/>
    <property type="match status" value="1"/>
</dbReference>
<dbReference type="GO" id="GO:0008270">
    <property type="term" value="F:zinc ion binding"/>
    <property type="evidence" value="ECO:0007669"/>
    <property type="project" value="UniProtKB-KW"/>
</dbReference>
<dbReference type="InterPro" id="IPR001584">
    <property type="entry name" value="Integrase_cat-core"/>
</dbReference>
<reference evidence="9 10" key="1">
    <citation type="journal article" date="2012" name="Nat. Biotechnol.">
        <title>Draft genome sequence of pigeonpea (Cajanus cajan), an orphan legume crop of resource-poor farmers.</title>
        <authorList>
            <person name="Varshney R.K."/>
            <person name="Chen W."/>
            <person name="Li Y."/>
            <person name="Bharti A.K."/>
            <person name="Saxena R.K."/>
            <person name="Schlueter J.A."/>
            <person name="Donoghue M.T."/>
            <person name="Azam S."/>
            <person name="Fan G."/>
            <person name="Whaley A.M."/>
            <person name="Farmer A.D."/>
            <person name="Sheridan J."/>
            <person name="Iwata A."/>
            <person name="Tuteja R."/>
            <person name="Penmetsa R.V."/>
            <person name="Wu W."/>
            <person name="Upadhyaya H.D."/>
            <person name="Yang S.P."/>
            <person name="Shah T."/>
            <person name="Saxena K.B."/>
            <person name="Michael T."/>
            <person name="McCombie W.R."/>
            <person name="Yang B."/>
            <person name="Zhang G."/>
            <person name="Yang H."/>
            <person name="Wang J."/>
            <person name="Spillane C."/>
            <person name="Cook D.R."/>
            <person name="May G.D."/>
            <person name="Xu X."/>
            <person name="Jackson S.A."/>
        </authorList>
    </citation>
    <scope>NUCLEOTIDE SEQUENCE [LARGE SCALE GENOMIC DNA]</scope>
    <source>
        <strain evidence="10">cv. Asha</strain>
    </source>
</reference>
<evidence type="ECO:0000259" key="8">
    <source>
        <dbReference type="PROSITE" id="PS50994"/>
    </source>
</evidence>
<dbReference type="GO" id="GO:0006508">
    <property type="term" value="P:proteolysis"/>
    <property type="evidence" value="ECO:0007669"/>
    <property type="project" value="UniProtKB-KW"/>
</dbReference>
<dbReference type="SUPFAM" id="SSF53098">
    <property type="entry name" value="Ribonuclease H-like"/>
    <property type="match status" value="1"/>
</dbReference>
<dbReference type="Pfam" id="PF22936">
    <property type="entry name" value="Pol_BBD"/>
    <property type="match status" value="1"/>
</dbReference>
<proteinExistence type="predicted"/>
<keyword evidence="1" id="KW-0645">Protease</keyword>
<name>A0A151SHZ9_CAJCA</name>
<dbReference type="PROSITE" id="PS50994">
    <property type="entry name" value="INTEGRASE"/>
    <property type="match status" value="1"/>
</dbReference>
<evidence type="ECO:0000256" key="6">
    <source>
        <dbReference type="SAM" id="MobiDB-lite"/>
    </source>
</evidence>
<dbReference type="InterPro" id="IPR036875">
    <property type="entry name" value="Znf_CCHC_sf"/>
</dbReference>
<keyword evidence="5" id="KW-0862">Zinc</keyword>
<evidence type="ECO:0000256" key="1">
    <source>
        <dbReference type="ARBA" id="ARBA00022670"/>
    </source>
</evidence>
<evidence type="ECO:0000256" key="5">
    <source>
        <dbReference type="PROSITE-ProRule" id="PRU00047"/>
    </source>
</evidence>
<keyword evidence="3" id="KW-0064">Aspartyl protease</keyword>
<keyword evidence="2" id="KW-0479">Metal-binding</keyword>
<evidence type="ECO:0000313" key="10">
    <source>
        <dbReference type="Proteomes" id="UP000075243"/>
    </source>
</evidence>